<comment type="similarity">
    <text evidence="1">Belongs to the AcsB/BcsB family.</text>
</comment>
<comment type="pathway">
    <text evidence="1">Glycan metabolism; bacterial cellulose biosynthesis.</text>
</comment>
<evidence type="ECO:0000256" key="1">
    <source>
        <dbReference type="RuleBase" id="RU365021"/>
    </source>
</evidence>
<keyword evidence="1" id="KW-0997">Cell inner membrane</keyword>
<comment type="subunit">
    <text evidence="1">Tightly associated with the cellulose synthase catalytic subunit.</text>
</comment>
<gene>
    <name evidence="2" type="ORF">FEF65_01600</name>
</gene>
<evidence type="ECO:0000313" key="3">
    <source>
        <dbReference type="Proteomes" id="UP000306585"/>
    </source>
</evidence>
<keyword evidence="1" id="KW-1133">Transmembrane helix</keyword>
<name>A0A5R9GWF0_9PROT</name>
<dbReference type="AlphaFoldDB" id="A0A5R9GWF0"/>
<keyword evidence="1" id="KW-0973">c-di-GMP</keyword>
<accession>A0A5R9GWF0</accession>
<keyword evidence="1" id="KW-0732">Signal</keyword>
<dbReference type="Pfam" id="PF03170">
    <property type="entry name" value="BcsB"/>
    <property type="match status" value="2"/>
</dbReference>
<reference evidence="2 3" key="1">
    <citation type="journal article" date="2019" name="Appl. Environ. Microbiol.">
        <title>Environmental Evidence and Genomic Insight of Iron-oxidizing Bacteria Preference Towards More Corrosion Resistant Stainless Steel at Higher Salinities.</title>
        <authorList>
            <person name="Garrison C.E."/>
            <person name="Price K.A."/>
            <person name="Field E.K."/>
        </authorList>
    </citation>
    <scope>NUCLEOTIDE SEQUENCE [LARGE SCALE GENOMIC DNA]</scope>
    <source>
        <strain evidence="2 3">P3</strain>
    </source>
</reference>
<comment type="caution">
    <text evidence="2">The sequence shown here is derived from an EMBL/GenBank/DDBJ whole genome shotgun (WGS) entry which is preliminary data.</text>
</comment>
<organism evidence="2 3">
    <name type="scientific">Mariprofundus erugo</name>
    <dbReference type="NCBI Taxonomy" id="2528639"/>
    <lineage>
        <taxon>Bacteria</taxon>
        <taxon>Pseudomonadati</taxon>
        <taxon>Pseudomonadota</taxon>
        <taxon>Candidatius Mariprofundia</taxon>
        <taxon>Mariprofundales</taxon>
        <taxon>Mariprofundaceae</taxon>
        <taxon>Mariprofundus</taxon>
    </lineage>
</organism>
<dbReference type="GO" id="GO:0030244">
    <property type="term" value="P:cellulose biosynthetic process"/>
    <property type="evidence" value="ECO:0007669"/>
    <property type="project" value="UniProtKB-KW"/>
</dbReference>
<dbReference type="GO" id="GO:0005886">
    <property type="term" value="C:plasma membrane"/>
    <property type="evidence" value="ECO:0007669"/>
    <property type="project" value="UniProtKB-SubCell"/>
</dbReference>
<keyword evidence="3" id="KW-1185">Reference proteome</keyword>
<feature type="signal peptide" evidence="1">
    <location>
        <begin position="1"/>
        <end position="29"/>
    </location>
</feature>
<keyword evidence="1" id="KW-1003">Cell membrane</keyword>
<comment type="function">
    <text evidence="1">Binds the cellulose synthase activator, bis-(3'-5') cyclic diguanylic acid (c-di-GMP).</text>
</comment>
<feature type="chain" id="PRO_5024462524" description="Cyclic di-GMP-binding protein" evidence="1">
    <location>
        <begin position="30"/>
        <end position="851"/>
    </location>
</feature>
<dbReference type="InterPro" id="IPR018513">
    <property type="entry name" value="Cell_synthase_bac"/>
</dbReference>
<protein>
    <recommendedName>
        <fullName evidence="1">Cyclic di-GMP-binding protein</fullName>
    </recommendedName>
    <alternativeName>
        <fullName evidence="1">Cellulose synthase regulatory subunit</fullName>
    </alternativeName>
</protein>
<keyword evidence="1" id="KW-0472">Membrane</keyword>
<dbReference type="GO" id="GO:0006011">
    <property type="term" value="P:UDP-alpha-D-glucose metabolic process"/>
    <property type="evidence" value="ECO:0007669"/>
    <property type="project" value="InterPro"/>
</dbReference>
<feature type="transmembrane region" description="Helical" evidence="1">
    <location>
        <begin position="782"/>
        <end position="800"/>
    </location>
</feature>
<dbReference type="UniPathway" id="UPA00694"/>
<evidence type="ECO:0000313" key="2">
    <source>
        <dbReference type="EMBL" id="TLS69205.1"/>
    </source>
</evidence>
<comment type="subcellular location">
    <subcellularLocation>
        <location evidence="1">Cell inner membrane</location>
    </subcellularLocation>
</comment>
<keyword evidence="1" id="KW-0812">Transmembrane</keyword>
<sequence>MRSYLDGSRAALRVLLCVSLFLFVQPAFADIGDRLEVTEGTTSLYAGPSSAASRLMAINAGEQMVEMERQGAWVFVSLKRSGDQGWILASQVRKATQSNVRAASAVAEAPRINLPVAQPAAKKELKKESAKKASRQARVVEPEVLPVAMEQASSVKILPPPVNAQPEGAFATHKVSLEDLGFRKGIMFEGATVSHAATFFFPAPLDSRITNGTLRLMFRASPDLHEFANIRISINDTPQKQVLLPGDGGMHEVDVLLGPSAFHGKLVKVTVSAVLPMSDDRCFDDRLSNIFLHIMPESSMAISYQPLAESIRDAWRLLPHKVTISLSEGVLSNEQFASTLAVMSILADEGKKVEIVRLPVMGDIVVAPKAALEGMMANGSLRDDKGEPIGPAGKPLDQVSNLALATFANRTSVVVTDPFDVQPMYLLDDNWKMLGAGDHYRVYRPDNLRAHGGLLGTEGEAGFYSLPLTTLGMNVDARYITREVSWQTVISPYALPLGTEPDFLNLEIVAPVRWKDDPDYELYVFLNDILVKSARLADNGMKQHFTVGLPSEYQKQFNEIRVVIQHDIETGDCHGVMPHDYVQITPDSNLVVKKESTLAPAKFSDLSRYFQTGFDTYLDKNYLSHPDKALHLLARLAADFPLVIDHNRLHFVDSTERLSPEVPFVAVGSLGMADDVEAPVRFDRGHVRIQSPKGESYFDVSELSKVTVAEIVKAPFAYGLWVTPSDNADEEVRDRLELTTDNVAFIDSLGVIKTLDSSEPSLAQVYYPDAEDWFDVLGKYRFWLMALLWFLLTMVIVYIYRVAQTNKRARMEDETFYREEEVRVHGDAAAHMVSIDDIAPTDSLDHLDQKR</sequence>
<proteinExistence type="inferred from homology"/>
<dbReference type="Gene3D" id="2.60.120.260">
    <property type="entry name" value="Galactose-binding domain-like"/>
    <property type="match status" value="1"/>
</dbReference>
<dbReference type="EMBL" id="VBRY01000001">
    <property type="protein sequence ID" value="TLS69205.1"/>
    <property type="molecule type" value="Genomic_DNA"/>
</dbReference>
<dbReference type="RefSeq" id="WP_138238018.1">
    <property type="nucleotide sequence ID" value="NZ_VBRY01000001.1"/>
</dbReference>
<keyword evidence="1" id="KW-0135">Cellulose biosynthesis</keyword>
<dbReference type="Proteomes" id="UP000306585">
    <property type="component" value="Unassembled WGS sequence"/>
</dbReference>